<accession>A0A2T4J973</accession>
<evidence type="ECO:0000313" key="1">
    <source>
        <dbReference type="EMBL" id="PTE14442.1"/>
    </source>
</evidence>
<dbReference type="EMBL" id="PZKF01000057">
    <property type="protein sequence ID" value="PTE14442.1"/>
    <property type="molecule type" value="Genomic_DNA"/>
</dbReference>
<protein>
    <submittedName>
        <fullName evidence="1">Uncharacterized protein</fullName>
    </submittedName>
</protein>
<dbReference type="AlphaFoldDB" id="A0A2T4J973"/>
<gene>
    <name evidence="1" type="ORF">C5F46_14790</name>
</gene>
<sequence>MLLLNEDDVEDDDFWETPDAVEQKGKRALSLTYAWDVGGAVLKLTVYTENGAVLDVAVDDDAVLETLVLDDAALVGQLAHSARVLLP</sequence>
<keyword evidence="2" id="KW-1185">Reference proteome</keyword>
<comment type="caution">
    <text evidence="1">The sequence shown here is derived from an EMBL/GenBank/DDBJ whole genome shotgun (WGS) entry which is preliminary data.</text>
</comment>
<name>A0A2T4J973_9RHOB</name>
<organism evidence="1 2">
    <name type="scientific">Phaeovulum veldkampii DSM 11550</name>
    <dbReference type="NCBI Taxonomy" id="1185920"/>
    <lineage>
        <taxon>Bacteria</taxon>
        <taxon>Pseudomonadati</taxon>
        <taxon>Pseudomonadota</taxon>
        <taxon>Alphaproteobacteria</taxon>
        <taxon>Rhodobacterales</taxon>
        <taxon>Paracoccaceae</taxon>
        <taxon>Phaeovulum</taxon>
    </lineage>
</organism>
<proteinExistence type="predicted"/>
<reference evidence="1 2" key="1">
    <citation type="submission" date="2018-03" db="EMBL/GenBank/DDBJ databases">
        <title>Rhodobacter veldkampii.</title>
        <authorList>
            <person name="Meyer T.E."/>
            <person name="Miller S."/>
            <person name="Lodha T."/>
            <person name="Gandham S."/>
            <person name="Chintalapati S."/>
            <person name="Chintalapati V.R."/>
        </authorList>
    </citation>
    <scope>NUCLEOTIDE SEQUENCE [LARGE SCALE GENOMIC DNA]</scope>
    <source>
        <strain evidence="1 2">DSM 11550</strain>
    </source>
</reference>
<evidence type="ECO:0000313" key="2">
    <source>
        <dbReference type="Proteomes" id="UP000241899"/>
    </source>
</evidence>
<dbReference type="Proteomes" id="UP000241899">
    <property type="component" value="Unassembled WGS sequence"/>
</dbReference>